<dbReference type="Proteomes" id="UP000887567">
    <property type="component" value="Unplaced"/>
</dbReference>
<dbReference type="RefSeq" id="XP_020906364.1">
    <property type="nucleotide sequence ID" value="XM_021050705.2"/>
</dbReference>
<protein>
    <recommendedName>
        <fullName evidence="1">Helicase ATP-binding domain-containing protein</fullName>
    </recommendedName>
</protein>
<dbReference type="Gene3D" id="1.20.1320.30">
    <property type="match status" value="1"/>
</dbReference>
<keyword evidence="3" id="KW-1185">Reference proteome</keyword>
<accession>A0A913XLT2</accession>
<dbReference type="InterPro" id="IPR027417">
    <property type="entry name" value="P-loop_NTPase"/>
</dbReference>
<dbReference type="Pfam" id="PF18738">
    <property type="entry name" value="HEPN_DZIP3"/>
    <property type="match status" value="1"/>
</dbReference>
<organism evidence="2 3">
    <name type="scientific">Exaiptasia diaphana</name>
    <name type="common">Tropical sea anemone</name>
    <name type="synonym">Aiptasia pulchella</name>
    <dbReference type="NCBI Taxonomy" id="2652724"/>
    <lineage>
        <taxon>Eukaryota</taxon>
        <taxon>Metazoa</taxon>
        <taxon>Cnidaria</taxon>
        <taxon>Anthozoa</taxon>
        <taxon>Hexacorallia</taxon>
        <taxon>Actiniaria</taxon>
        <taxon>Aiptasiidae</taxon>
        <taxon>Exaiptasia</taxon>
    </lineage>
</organism>
<evidence type="ECO:0000313" key="2">
    <source>
        <dbReference type="EnsemblMetazoa" id="XP_020906364.1"/>
    </source>
</evidence>
<dbReference type="Pfam" id="PF18119">
    <property type="entry name" value="RIG-I_C"/>
    <property type="match status" value="1"/>
</dbReference>
<dbReference type="SMART" id="SM00487">
    <property type="entry name" value="DEXDc"/>
    <property type="match status" value="1"/>
</dbReference>
<dbReference type="InterPro" id="IPR011545">
    <property type="entry name" value="DEAD/DEAH_box_helicase_dom"/>
</dbReference>
<dbReference type="SUPFAM" id="SSF52540">
    <property type="entry name" value="P-loop containing nucleoside triphosphate hydrolases"/>
    <property type="match status" value="1"/>
</dbReference>
<dbReference type="GeneID" id="110244496"/>
<dbReference type="GO" id="GO:0005524">
    <property type="term" value="F:ATP binding"/>
    <property type="evidence" value="ECO:0007669"/>
    <property type="project" value="InterPro"/>
</dbReference>
<dbReference type="InterPro" id="IPR041204">
    <property type="entry name" value="RIG-I-like_C"/>
</dbReference>
<dbReference type="KEGG" id="epa:110244496"/>
<dbReference type="PANTHER" id="PTHR14074:SF16">
    <property type="entry name" value="ANTIVIRAL INNATE IMMUNE RESPONSE RECEPTOR RIG-I"/>
    <property type="match status" value="1"/>
</dbReference>
<dbReference type="PROSITE" id="PS51192">
    <property type="entry name" value="HELICASE_ATP_BIND_1"/>
    <property type="match status" value="1"/>
</dbReference>
<evidence type="ECO:0000259" key="1">
    <source>
        <dbReference type="PROSITE" id="PS51192"/>
    </source>
</evidence>
<dbReference type="EnsemblMetazoa" id="XM_021050705.2">
    <property type="protein sequence ID" value="XP_020906364.1"/>
    <property type="gene ID" value="LOC110244496"/>
</dbReference>
<dbReference type="AlphaFoldDB" id="A0A913XLT2"/>
<name>A0A913XLT2_EXADI</name>
<dbReference type="GO" id="GO:0005737">
    <property type="term" value="C:cytoplasm"/>
    <property type="evidence" value="ECO:0007669"/>
    <property type="project" value="TreeGrafter"/>
</dbReference>
<feature type="domain" description="Helicase ATP-binding" evidence="1">
    <location>
        <begin position="353"/>
        <end position="545"/>
    </location>
</feature>
<sequence>MATGVTSPSSFSAREKTNFIRLSRLLIDVGRRVFQDVFDSMHPPSTLHAVLNSIPVKNKLLRLQSCKVLHTQQWNLLYPTSGIAQSKDFDITLLFLLLRNFCGLRIPSRGWDSEPTPTNLTMEDDLVRIKLCRNMIYAHIVEMALTDDEFESYWDKIEAALNRLGKSKYKTQIEHLKFTSIDHEMNNCYHALVQSWEEMKCNANQQEYTMIIRGIIKTLTAGGTILAWTAGSAYFLMRYREDPETVIRLVREAIVPSGFATSAIVYALLPGSFKILVEINSDALDYISRSLNDGSLRKNLENVIVTDKLCHLAPDGTKKVLLSVVSLEVLLESHTSNEQKKDLELREYQKELARPAMEGRNAIICAPTNSGKTFVAMAIAKHHLVQFSKKDDSEELGAAAATKSTSNGKPKVIFIVSNLVLQQRSRFEEYLTNYSISDISGSNSTEIPLDFLLKTHDVIVLTAQILLNALQKGSVKISQITLLVFDECHHTNKDHNYNKIMQNYMALKYQSDPNIKLPQIVGLTASFGTRRSNTTQNTQNYILQICANMDASCISTVRTNLKELKKNVTGGVPRRKLEKVDQQPNVFENVIVQVMEKIEIAAQTVSPTSIVTSIPPADRVGQQYRQWVEGIEKEAISKALRDLSTYAKHLKRYHIALLINDTVRTKDAIQYLQEFFDNLDQGKFLSSDKKLQELFEKAINGIKSRIEKTEPKNPKLEKLKELILKFYEEDKVKDRKGETKGILFTKTRDSTKGLMGWIQETDELKS</sequence>
<dbReference type="PANTHER" id="PTHR14074">
    <property type="entry name" value="HELICASE WITH DEATH DOMAIN-RELATED"/>
    <property type="match status" value="1"/>
</dbReference>
<dbReference type="InterPro" id="IPR051363">
    <property type="entry name" value="RLR_Helicase"/>
</dbReference>
<dbReference type="Gene3D" id="3.40.50.300">
    <property type="entry name" value="P-loop containing nucleotide triphosphate hydrolases"/>
    <property type="match status" value="2"/>
</dbReference>
<dbReference type="InterPro" id="IPR014001">
    <property type="entry name" value="Helicase_ATP-bd"/>
</dbReference>
<dbReference type="Pfam" id="PF00270">
    <property type="entry name" value="DEAD"/>
    <property type="match status" value="1"/>
</dbReference>
<proteinExistence type="predicted"/>
<dbReference type="GO" id="GO:0003676">
    <property type="term" value="F:nucleic acid binding"/>
    <property type="evidence" value="ECO:0007669"/>
    <property type="project" value="InterPro"/>
</dbReference>
<evidence type="ECO:0000313" key="3">
    <source>
        <dbReference type="Proteomes" id="UP000887567"/>
    </source>
</evidence>
<reference evidence="2" key="1">
    <citation type="submission" date="2022-11" db="UniProtKB">
        <authorList>
            <consortium name="EnsemblMetazoa"/>
        </authorList>
    </citation>
    <scope>IDENTIFICATION</scope>
</reference>
<dbReference type="OrthoDB" id="416741at2759"/>
<dbReference type="InterPro" id="IPR041249">
    <property type="entry name" value="HEPN_DZIP3"/>
</dbReference>